<name>A0A834IYS5_VESVU</name>
<dbReference type="Proteomes" id="UP000614350">
    <property type="component" value="Unassembled WGS sequence"/>
</dbReference>
<evidence type="ECO:0000313" key="2">
    <source>
        <dbReference type="EMBL" id="KAF7378940.1"/>
    </source>
</evidence>
<proteinExistence type="predicted"/>
<dbReference type="EMBL" id="JACSEA010000024">
    <property type="protein sequence ID" value="KAF7378940.1"/>
    <property type="molecule type" value="Genomic_DNA"/>
</dbReference>
<keyword evidence="1" id="KW-0812">Transmembrane</keyword>
<dbReference type="AlphaFoldDB" id="A0A834IYS5"/>
<evidence type="ECO:0000256" key="1">
    <source>
        <dbReference type="SAM" id="Phobius"/>
    </source>
</evidence>
<reference evidence="2" key="1">
    <citation type="journal article" date="2020" name="G3 (Bethesda)">
        <title>High-Quality Assemblies for Three Invasive Social Wasps from the &lt;i&gt;Vespula&lt;/i&gt; Genus.</title>
        <authorList>
            <person name="Harrop T.W.R."/>
            <person name="Guhlin J."/>
            <person name="McLaughlin G.M."/>
            <person name="Permina E."/>
            <person name="Stockwell P."/>
            <person name="Gilligan J."/>
            <person name="Le Lec M.F."/>
            <person name="Gruber M.A.M."/>
            <person name="Quinn O."/>
            <person name="Lovegrove M."/>
            <person name="Duncan E.J."/>
            <person name="Remnant E.J."/>
            <person name="Van Eeckhoven J."/>
            <person name="Graham B."/>
            <person name="Knapp R.A."/>
            <person name="Langford K.W."/>
            <person name="Kronenberg Z."/>
            <person name="Press M.O."/>
            <person name="Eacker S.M."/>
            <person name="Wilson-Rankin E.E."/>
            <person name="Purcell J."/>
            <person name="Lester P.J."/>
            <person name="Dearden P.K."/>
        </authorList>
    </citation>
    <scope>NUCLEOTIDE SEQUENCE</scope>
    <source>
        <strain evidence="2">Marl-1</strain>
    </source>
</reference>
<keyword evidence="1" id="KW-0472">Membrane</keyword>
<organism evidence="2 3">
    <name type="scientific">Vespula vulgaris</name>
    <name type="common">Yellow jacket</name>
    <name type="synonym">Wasp</name>
    <dbReference type="NCBI Taxonomy" id="7454"/>
    <lineage>
        <taxon>Eukaryota</taxon>
        <taxon>Metazoa</taxon>
        <taxon>Ecdysozoa</taxon>
        <taxon>Arthropoda</taxon>
        <taxon>Hexapoda</taxon>
        <taxon>Insecta</taxon>
        <taxon>Pterygota</taxon>
        <taxon>Neoptera</taxon>
        <taxon>Endopterygota</taxon>
        <taxon>Hymenoptera</taxon>
        <taxon>Apocrita</taxon>
        <taxon>Aculeata</taxon>
        <taxon>Vespoidea</taxon>
        <taxon>Vespidae</taxon>
        <taxon>Vespinae</taxon>
        <taxon>Vespula</taxon>
    </lineage>
</organism>
<gene>
    <name evidence="2" type="ORF">HZH66_015174</name>
</gene>
<keyword evidence="3" id="KW-1185">Reference proteome</keyword>
<evidence type="ECO:0000313" key="3">
    <source>
        <dbReference type="Proteomes" id="UP000614350"/>
    </source>
</evidence>
<sequence>MATTFEILCTVVAVTLALYYYLTSTFNFWKERGVAGPRPYPLVGNTGRTLLGKISMGDYLKELYDKPEIQDYYNWWSHDDLQ</sequence>
<feature type="transmembrane region" description="Helical" evidence="1">
    <location>
        <begin position="5"/>
        <end position="22"/>
    </location>
</feature>
<accession>A0A834IYS5</accession>
<protein>
    <submittedName>
        <fullName evidence="2">Uncharacterized protein</fullName>
    </submittedName>
</protein>
<comment type="caution">
    <text evidence="2">The sequence shown here is derived from an EMBL/GenBank/DDBJ whole genome shotgun (WGS) entry which is preliminary data.</text>
</comment>
<keyword evidence="1" id="KW-1133">Transmembrane helix</keyword>